<dbReference type="EMBL" id="MCHY01000009">
    <property type="protein sequence ID" value="RKD23120.1"/>
    <property type="molecule type" value="Genomic_DNA"/>
</dbReference>
<reference evidence="2 3" key="1">
    <citation type="submission" date="2016-08" db="EMBL/GenBank/DDBJ databases">
        <title>Novel Firmicute Genomes.</title>
        <authorList>
            <person name="Poppleton D.I."/>
            <person name="Gribaldo S."/>
        </authorList>
    </citation>
    <scope>NUCLEOTIDE SEQUENCE [LARGE SCALE GENOMIC DNA]</scope>
    <source>
        <strain evidence="2 3">RAOx-1</strain>
    </source>
</reference>
<protein>
    <submittedName>
        <fullName evidence="2">Uncharacterized protein</fullName>
    </submittedName>
</protein>
<evidence type="ECO:0000313" key="2">
    <source>
        <dbReference type="EMBL" id="RKD23120.1"/>
    </source>
</evidence>
<gene>
    <name evidence="2" type="ORF">BEP19_12935</name>
</gene>
<keyword evidence="3" id="KW-1185">Reference proteome</keyword>
<proteinExistence type="predicted"/>
<feature type="coiled-coil region" evidence="1">
    <location>
        <begin position="1"/>
        <end position="35"/>
    </location>
</feature>
<sequence length="68" mass="7655">MEELLSVLVDIRNSIDNLNSNIIELKDSVKELRGDGLYNSITDVCDKLDTLNSIDSHLFSIDMNTNNL</sequence>
<evidence type="ECO:0000313" key="3">
    <source>
        <dbReference type="Proteomes" id="UP000284219"/>
    </source>
</evidence>
<dbReference type="AlphaFoldDB" id="A0A419SH57"/>
<evidence type="ECO:0000256" key="1">
    <source>
        <dbReference type="SAM" id="Coils"/>
    </source>
</evidence>
<organism evidence="2 3">
    <name type="scientific">Ammoniphilus oxalaticus</name>
    <dbReference type="NCBI Taxonomy" id="66863"/>
    <lineage>
        <taxon>Bacteria</taxon>
        <taxon>Bacillati</taxon>
        <taxon>Bacillota</taxon>
        <taxon>Bacilli</taxon>
        <taxon>Bacillales</taxon>
        <taxon>Paenibacillaceae</taxon>
        <taxon>Aneurinibacillus group</taxon>
        <taxon>Ammoniphilus</taxon>
    </lineage>
</organism>
<accession>A0A419SH57</accession>
<name>A0A419SH57_9BACL</name>
<keyword evidence="1" id="KW-0175">Coiled coil</keyword>
<dbReference type="Proteomes" id="UP000284219">
    <property type="component" value="Unassembled WGS sequence"/>
</dbReference>
<comment type="caution">
    <text evidence="2">The sequence shown here is derived from an EMBL/GenBank/DDBJ whole genome shotgun (WGS) entry which is preliminary data.</text>
</comment>